<dbReference type="Pfam" id="PF20585">
    <property type="entry name" value="Pectate_lyase_5"/>
    <property type="match status" value="1"/>
</dbReference>
<name>A0A841ZRV0_9LIST</name>
<evidence type="ECO:0000259" key="2">
    <source>
        <dbReference type="Pfam" id="PF17936"/>
    </source>
</evidence>
<protein>
    <recommendedName>
        <fullName evidence="5">WxL domain-containing protein</fullName>
    </recommendedName>
</protein>
<evidence type="ECO:0000259" key="1">
    <source>
        <dbReference type="Pfam" id="PF13731"/>
    </source>
</evidence>
<dbReference type="Proteomes" id="UP000559885">
    <property type="component" value="Unassembled WGS sequence"/>
</dbReference>
<accession>A0A841ZRV0</accession>
<dbReference type="Gene3D" id="2.60.40.10">
    <property type="entry name" value="Immunoglobulins"/>
    <property type="match status" value="1"/>
</dbReference>
<sequence>MDKRKRLHSFLIGCLALIFGLILPLGANGIGAFLDHAYASEKITLSAEKEYSFTNEIFQLTVSDEGLAEDDQLILELPKNLVFMAQETEQENESKAIKFDPENSKITISSEAFKENTVKLLLKAEKSGSYDLVIEKQQADKKVYSNSLNFTVVEKEVQTEMAPRQQEVLSDPLVESSDLIQPRLAAVNSGSTAYVTNATEMDAAMGDASIGEVVVMNDFAFTQFSSTSAGESNQTIPARDLIVRGVNSGVKVDFRRRSYWMSFSTQKVNVQVRDLDMYGQNYWGPIRLTGNISAASTFSIQNLNYTGAQFTASYQADFFVGGTVVNKSVNQYISPFDNVEYKAQTNQANLEVTNITFEANSKYTGTTENATVLMLGTGGATGTAKVEEGAELNLTGGGNGLSGEGTWTTIQANGNVDINKNAKVNISTPTDSTRGGIALGSNAKLLVRDGASLNLDMNGPFTDAYDKNPINVGTGAEFNVADGASLIISANNQGTGTGSLVKTGSSSSFIIGKKGVFKLSSDGSRAKNLISIGTSSTFNFADAGEIDLDARQNTNASTRVIYMASGTFNASIQRVKAWTAADAANVTPTYDWFPMYDMKVNYTGANVTAATGNSIVNANATDFATNYRTQNFKRVLFEHIADVEVSLDSLSDNQANENSHIIRGVANPGAWILLSGDSAIPEGTIDAQAESDTKKYNIKADSATGEFVFVLPTEGYLTAGNTVSAYAYLDGKDATTSTVVADETAPDKPSLNAIKDVDATLSGKAEADSLVTVYRASDNAILGSVKADDTGNYELVLADSDKPLTPYVGYYAVAEDAAQNKSEHSDVQEVRDTTPPSAEAVKQIVNVNEAFTTDAKLLVTNVQDNAGVGDDNLTYAISKVPDVTAVGSSTAEVTITDKAGNHVVIVIPVFVKDGETTVTEQAMLQASDFVVKEKQVPTSEADLDAFIINQAKAKAWGIPDGVDLAADIVVSDRGGFTKAAGTYTVKVKVRDAEKTITAIVTPGTLSISEIPNTIQFGTQQIRSYEQQLKPENEAKVIVNDDRSNPTSWQLTAMLESPFKTSEAEELPDSLVIAMKAADGSVRYEPINDQGTTTVFNQETASEGLTEVDLNPTGNTGLMLDLFPGNIRSGKVYQTKIVWTLENTP</sequence>
<dbReference type="InterPro" id="IPR041498">
    <property type="entry name" value="Big_6"/>
</dbReference>
<proteinExistence type="predicted"/>
<feature type="domain" description="Bacterial Ig" evidence="2">
    <location>
        <begin position="745"/>
        <end position="828"/>
    </location>
</feature>
<dbReference type="Pfam" id="PF13731">
    <property type="entry name" value="WxL"/>
    <property type="match status" value="1"/>
</dbReference>
<evidence type="ECO:0000313" key="4">
    <source>
        <dbReference type="Proteomes" id="UP000559885"/>
    </source>
</evidence>
<dbReference type="EMBL" id="JAARRM010000005">
    <property type="protein sequence ID" value="MBC1522267.1"/>
    <property type="molecule type" value="Genomic_DNA"/>
</dbReference>
<evidence type="ECO:0000313" key="3">
    <source>
        <dbReference type="EMBL" id="MBC1522267.1"/>
    </source>
</evidence>
<dbReference type="InterPro" id="IPR027994">
    <property type="entry name" value="WxL_dom"/>
</dbReference>
<feature type="domain" description="WxL" evidence="1">
    <location>
        <begin position="1000"/>
        <end position="1144"/>
    </location>
</feature>
<comment type="caution">
    <text evidence="3">The sequence shown here is derived from an EMBL/GenBank/DDBJ whole genome shotgun (WGS) entry which is preliminary data.</text>
</comment>
<reference evidence="3 4" key="1">
    <citation type="submission" date="2020-03" db="EMBL/GenBank/DDBJ databases">
        <title>Soil Listeria distribution.</title>
        <authorList>
            <person name="Liao J."/>
            <person name="Wiedmann M."/>
        </authorList>
    </citation>
    <scope>NUCLEOTIDE SEQUENCE [LARGE SCALE GENOMIC DNA]</scope>
    <source>
        <strain evidence="3 4">FSL L7-1507</strain>
    </source>
</reference>
<gene>
    <name evidence="3" type="ORF">HB912_11480</name>
</gene>
<evidence type="ECO:0008006" key="5">
    <source>
        <dbReference type="Google" id="ProtNLM"/>
    </source>
</evidence>
<dbReference type="InterPro" id="IPR013783">
    <property type="entry name" value="Ig-like_fold"/>
</dbReference>
<dbReference type="AlphaFoldDB" id="A0A841ZRV0"/>
<dbReference type="InterPro" id="IPR046776">
    <property type="entry name" value="Pectate_lyase_5"/>
</dbReference>
<organism evidence="3 4">
    <name type="scientific">Listeria aquatica</name>
    <dbReference type="NCBI Taxonomy" id="1494960"/>
    <lineage>
        <taxon>Bacteria</taxon>
        <taxon>Bacillati</taxon>
        <taxon>Bacillota</taxon>
        <taxon>Bacilli</taxon>
        <taxon>Bacillales</taxon>
        <taxon>Listeriaceae</taxon>
        <taxon>Listeria</taxon>
    </lineage>
</organism>
<dbReference type="RefSeq" id="WP_185374693.1">
    <property type="nucleotide sequence ID" value="NZ_JAARRM010000005.1"/>
</dbReference>
<dbReference type="Pfam" id="PF17936">
    <property type="entry name" value="Big_6"/>
    <property type="match status" value="1"/>
</dbReference>